<evidence type="ECO:0000313" key="2">
    <source>
        <dbReference type="Proteomes" id="UP000183898"/>
    </source>
</evidence>
<dbReference type="AlphaFoldDB" id="A0A1H8FDN1"/>
<gene>
    <name evidence="1" type="ORF">SAMN05216404_103297</name>
</gene>
<name>A0A1H8FDN1_9PROT</name>
<organism evidence="1 2">
    <name type="scientific">Nitrosospira multiformis</name>
    <dbReference type="NCBI Taxonomy" id="1231"/>
    <lineage>
        <taxon>Bacteria</taxon>
        <taxon>Pseudomonadati</taxon>
        <taxon>Pseudomonadota</taxon>
        <taxon>Betaproteobacteria</taxon>
        <taxon>Nitrosomonadales</taxon>
        <taxon>Nitrosomonadaceae</taxon>
        <taxon>Nitrosospira</taxon>
    </lineage>
</organism>
<dbReference type="EMBL" id="FOCT01000003">
    <property type="protein sequence ID" value="SEN29706.1"/>
    <property type="molecule type" value="Genomic_DNA"/>
</dbReference>
<sequence length="144" mass="17038">MESYDPPNRWLTYQQLMDKWSKLIGKEDAKAKIANLRPDFPVRIVTQGREICMYSKYECDLIEQEFGAKAATVEPPKNWILRVQAQAAIEWKKYQKMQCNPTKHSIKDELARWCKDNNVRTPTHIIPSADYIYRHVLRNWDPPS</sequence>
<reference evidence="1 2" key="1">
    <citation type="submission" date="2016-10" db="EMBL/GenBank/DDBJ databases">
        <authorList>
            <person name="de Groot N.N."/>
        </authorList>
    </citation>
    <scope>NUCLEOTIDE SEQUENCE [LARGE SCALE GENOMIC DNA]</scope>
    <source>
        <strain evidence="1 2">Nl18</strain>
    </source>
</reference>
<dbReference type="Proteomes" id="UP000183898">
    <property type="component" value="Unassembled WGS sequence"/>
</dbReference>
<accession>A0A1H8FDN1</accession>
<proteinExistence type="predicted"/>
<protein>
    <submittedName>
        <fullName evidence="1">Uncharacterized protein</fullName>
    </submittedName>
</protein>
<evidence type="ECO:0000313" key="1">
    <source>
        <dbReference type="EMBL" id="SEN29706.1"/>
    </source>
</evidence>